<organism evidence="3">
    <name type="scientific">Arsenophonus nasoniae</name>
    <name type="common">son-killer infecting Nasonia vitripennis</name>
    <dbReference type="NCBI Taxonomy" id="638"/>
    <lineage>
        <taxon>Bacteria</taxon>
        <taxon>Pseudomonadati</taxon>
        <taxon>Pseudomonadota</taxon>
        <taxon>Gammaproteobacteria</taxon>
        <taxon>Enterobacterales</taxon>
        <taxon>Morganellaceae</taxon>
        <taxon>Arsenophonus</taxon>
    </lineage>
</organism>
<dbReference type="PANTHER" id="PTHR46118">
    <property type="entry name" value="PROTEIN ABHD11"/>
    <property type="match status" value="1"/>
</dbReference>
<accession>D2U0C5</accession>
<sequence length="269" mass="30369">MKCNMTMLLNNWLNYRIHHQEKPISSAAIVLIHGLFGDWQNLGVLARNLQNHFTVIQLDIRNHGSSPQAETMRYSEMATDVLALLTHLKQTSIIAIGHSMGGKIVMAMTAIAPQLIEKIVVIDIAPVTYQINRHENIFSALEAVTQAGVTSRQEAAVIMRNTLTEESEIQFLLKSFDKGKWKFNLPILKKEYNQLMGWKTIPSWPHPALFISGSRSDYISENYRKDIITQFPQAQGQIILGSGHWVHAENPAAVIRAIHRFLAIPADKQ</sequence>
<proteinExistence type="predicted"/>
<protein>
    <submittedName>
        <fullName evidence="3">Hydrolase</fullName>
    </submittedName>
</protein>
<dbReference type="Pfam" id="PF00561">
    <property type="entry name" value="Abhydrolase_1"/>
    <property type="match status" value="1"/>
</dbReference>
<evidence type="ECO:0000256" key="1">
    <source>
        <dbReference type="ARBA" id="ARBA00022801"/>
    </source>
</evidence>
<feature type="domain" description="AB hydrolase-1" evidence="2">
    <location>
        <begin position="28"/>
        <end position="124"/>
    </location>
</feature>
<dbReference type="GO" id="GO:0016787">
    <property type="term" value="F:hydrolase activity"/>
    <property type="evidence" value="ECO:0007669"/>
    <property type="project" value="UniProtKB-KW"/>
</dbReference>
<reference evidence="3" key="1">
    <citation type="journal article" date="2010" name="Insect Mol. Biol.">
        <title>The draft genome sequence of Arsenophonus nasoniae, son-killer bacterium of Nasonia vitripennis, reveals genes associated with virulence and symbiosis.</title>
        <authorList>
            <person name="Wilkes T."/>
            <person name="Darby A.C."/>
            <person name="Choi J."/>
            <person name="Colborne J.K."/>
            <person name="Werren J.H."/>
            <person name="Hurst G.D.D."/>
        </authorList>
    </citation>
    <scope>NUCLEOTIDE SEQUENCE</scope>
</reference>
<gene>
    <name evidence="3" type="ORF">ARN_19410</name>
</gene>
<dbReference type="EMBL" id="FN545207">
    <property type="protein sequence ID" value="CBA73743.1"/>
    <property type="molecule type" value="Genomic_DNA"/>
</dbReference>
<dbReference type="InterPro" id="IPR000073">
    <property type="entry name" value="AB_hydrolase_1"/>
</dbReference>
<name>D2U0C5_9GAMM</name>
<evidence type="ECO:0000259" key="2">
    <source>
        <dbReference type="Pfam" id="PF00561"/>
    </source>
</evidence>
<dbReference type="PANTHER" id="PTHR46118:SF4">
    <property type="entry name" value="PROTEIN ABHD11"/>
    <property type="match status" value="1"/>
</dbReference>
<dbReference type="InterPro" id="IPR029058">
    <property type="entry name" value="AB_hydrolase_fold"/>
</dbReference>
<keyword evidence="1 3" id="KW-0378">Hydrolase</keyword>
<dbReference type="Gene3D" id="3.40.50.1820">
    <property type="entry name" value="alpha/beta hydrolase"/>
    <property type="match status" value="1"/>
</dbReference>
<dbReference type="AlphaFoldDB" id="D2U0C5"/>
<dbReference type="SUPFAM" id="SSF53474">
    <property type="entry name" value="alpha/beta-Hydrolases"/>
    <property type="match status" value="1"/>
</dbReference>
<evidence type="ECO:0000313" key="3">
    <source>
        <dbReference type="EMBL" id="CBA73743.1"/>
    </source>
</evidence>